<proteinExistence type="inferred from homology"/>
<evidence type="ECO:0000256" key="2">
    <source>
        <dbReference type="ARBA" id="ARBA00014129"/>
    </source>
</evidence>
<dbReference type="OrthoDB" id="1680813at2"/>
<evidence type="ECO:0000256" key="4">
    <source>
        <dbReference type="ARBA" id="ARBA00023015"/>
    </source>
</evidence>
<evidence type="ECO:0000259" key="8">
    <source>
        <dbReference type="Pfam" id="PF05848"/>
    </source>
</evidence>
<dbReference type="GO" id="GO:0006355">
    <property type="term" value="P:regulation of DNA-templated transcription"/>
    <property type="evidence" value="ECO:0007669"/>
    <property type="project" value="UniProtKB-UniRule"/>
</dbReference>
<keyword evidence="6 7" id="KW-0804">Transcription</keyword>
<keyword evidence="5 7" id="KW-0238">DNA-binding</keyword>
<evidence type="ECO:0000256" key="6">
    <source>
        <dbReference type="ARBA" id="ARBA00023163"/>
    </source>
</evidence>
<evidence type="ECO:0000313" key="11">
    <source>
        <dbReference type="Proteomes" id="UP000287101"/>
    </source>
</evidence>
<evidence type="ECO:0000256" key="5">
    <source>
        <dbReference type="ARBA" id="ARBA00023125"/>
    </source>
</evidence>
<dbReference type="Gene3D" id="3.30.56.130">
    <property type="entry name" value="Transcriptional regulator CtsR, winged HTH domain"/>
    <property type="match status" value="1"/>
</dbReference>
<feature type="domain" description="CtsR N-terminal HTH" evidence="8">
    <location>
        <begin position="5"/>
        <end position="73"/>
    </location>
</feature>
<protein>
    <recommendedName>
        <fullName evidence="2 7">Transcriptional regulator CtsR</fullName>
    </recommendedName>
</protein>
<dbReference type="InterPro" id="IPR041908">
    <property type="entry name" value="CtsR_C_sf"/>
</dbReference>
<dbReference type="InterPro" id="IPR041902">
    <property type="entry name" value="CtsR_N_sf"/>
</dbReference>
<keyword evidence="4 7" id="KW-0805">Transcription regulation</keyword>
<dbReference type="PIRSF" id="PIRSF010607">
    <property type="entry name" value="Txn_repr_CtsR"/>
    <property type="match status" value="1"/>
</dbReference>
<name>A0A430A3X3_9ENTE</name>
<gene>
    <name evidence="10" type="ORF">CBF31_10720</name>
</gene>
<evidence type="ECO:0000256" key="7">
    <source>
        <dbReference type="PIRNR" id="PIRNR010607"/>
    </source>
</evidence>
<dbReference type="InterPro" id="IPR041473">
    <property type="entry name" value="CtsR_C"/>
</dbReference>
<dbReference type="InterPro" id="IPR008463">
    <property type="entry name" value="CtsR"/>
</dbReference>
<dbReference type="Pfam" id="PF17727">
    <property type="entry name" value="CtsR_C"/>
    <property type="match status" value="1"/>
</dbReference>
<dbReference type="Pfam" id="PF05848">
    <property type="entry name" value="CtsR"/>
    <property type="match status" value="1"/>
</dbReference>
<evidence type="ECO:0000259" key="9">
    <source>
        <dbReference type="Pfam" id="PF17727"/>
    </source>
</evidence>
<dbReference type="InterPro" id="IPR040465">
    <property type="entry name" value="CtsR_N"/>
</dbReference>
<reference evidence="10 11" key="1">
    <citation type="submission" date="2017-05" db="EMBL/GenBank/DDBJ databases">
        <title>Vagococcus spp. assemblies.</title>
        <authorList>
            <person name="Gulvik C.A."/>
        </authorList>
    </citation>
    <scope>NUCLEOTIDE SEQUENCE [LARGE SCALE GENOMIC DNA]</scope>
    <source>
        <strain evidence="10 11">CCUG 41755</strain>
    </source>
</reference>
<organism evidence="10 11">
    <name type="scientific">Vagococcus fessus</name>
    <dbReference type="NCBI Taxonomy" id="120370"/>
    <lineage>
        <taxon>Bacteria</taxon>
        <taxon>Bacillati</taxon>
        <taxon>Bacillota</taxon>
        <taxon>Bacilli</taxon>
        <taxon>Lactobacillales</taxon>
        <taxon>Enterococcaceae</taxon>
        <taxon>Vagococcus</taxon>
    </lineage>
</organism>
<comment type="similarity">
    <text evidence="1 7">Belongs to the CtsR family.</text>
</comment>
<comment type="caution">
    <text evidence="10">The sequence shown here is derived from an EMBL/GenBank/DDBJ whole genome shotgun (WGS) entry which is preliminary data.</text>
</comment>
<dbReference type="AlphaFoldDB" id="A0A430A3X3"/>
<dbReference type="GO" id="GO:0003677">
    <property type="term" value="F:DNA binding"/>
    <property type="evidence" value="ECO:0007669"/>
    <property type="project" value="UniProtKB-UniRule"/>
</dbReference>
<feature type="domain" description="CtsR C-terminal dimerization" evidence="9">
    <location>
        <begin position="78"/>
        <end position="146"/>
    </location>
</feature>
<evidence type="ECO:0000256" key="1">
    <source>
        <dbReference type="ARBA" id="ARBA00010189"/>
    </source>
</evidence>
<evidence type="ECO:0000256" key="3">
    <source>
        <dbReference type="ARBA" id="ARBA00022491"/>
    </source>
</evidence>
<evidence type="ECO:0000313" key="10">
    <source>
        <dbReference type="EMBL" id="RSU01313.1"/>
    </source>
</evidence>
<sequence length="155" mass="18130">MGSKNMSDAIESHIKDILNEKDMIEIKRVELAHYFCCVPSQINYVINTRFTISQGYIVESKRGGGGFIRIKKVIHTEHSVLLDLKRNLEDELTEQEAEWMLHKLVEFKLITVREKELMKAIFIRSVLSNNSQSDLKIRANMMETLLERLGYEERE</sequence>
<keyword evidence="3 7" id="KW-0678">Repressor</keyword>
<accession>A0A430A3X3</accession>
<dbReference type="Gene3D" id="1.10.1200.150">
    <property type="entry name" value="Transcriptional regulator CtsR, C-terminal domain"/>
    <property type="match status" value="1"/>
</dbReference>
<keyword evidence="11" id="KW-1185">Reference proteome</keyword>
<dbReference type="EMBL" id="NGJY01000006">
    <property type="protein sequence ID" value="RSU01313.1"/>
    <property type="molecule type" value="Genomic_DNA"/>
</dbReference>
<dbReference type="Proteomes" id="UP000287101">
    <property type="component" value="Unassembled WGS sequence"/>
</dbReference>